<dbReference type="InterPro" id="IPR036259">
    <property type="entry name" value="MFS_trans_sf"/>
</dbReference>
<feature type="transmembrane region" description="Helical" evidence="4">
    <location>
        <begin position="305"/>
        <end position="325"/>
    </location>
</feature>
<dbReference type="SUPFAM" id="SSF103473">
    <property type="entry name" value="MFS general substrate transporter"/>
    <property type="match status" value="1"/>
</dbReference>
<gene>
    <name evidence="5" type="ORF">CAUJ_LOCUS10153</name>
</gene>
<feature type="transmembrane region" description="Helical" evidence="4">
    <location>
        <begin position="90"/>
        <end position="108"/>
    </location>
</feature>
<dbReference type="Proteomes" id="UP000835052">
    <property type="component" value="Unassembled WGS sequence"/>
</dbReference>
<dbReference type="EMBL" id="CAJGYM010000042">
    <property type="protein sequence ID" value="CAD6194234.1"/>
    <property type="molecule type" value="Genomic_DNA"/>
</dbReference>
<feature type="transmembrane region" description="Helical" evidence="4">
    <location>
        <begin position="206"/>
        <end position="225"/>
    </location>
</feature>
<organism evidence="5 6">
    <name type="scientific">Caenorhabditis auriculariae</name>
    <dbReference type="NCBI Taxonomy" id="2777116"/>
    <lineage>
        <taxon>Eukaryota</taxon>
        <taxon>Metazoa</taxon>
        <taxon>Ecdysozoa</taxon>
        <taxon>Nematoda</taxon>
        <taxon>Chromadorea</taxon>
        <taxon>Rhabditida</taxon>
        <taxon>Rhabditina</taxon>
        <taxon>Rhabditomorpha</taxon>
        <taxon>Rhabditoidea</taxon>
        <taxon>Rhabditidae</taxon>
        <taxon>Peloderinae</taxon>
        <taxon>Caenorhabditis</taxon>
    </lineage>
</organism>
<keyword evidence="2 4" id="KW-1133">Transmembrane helix</keyword>
<feature type="transmembrane region" description="Helical" evidence="4">
    <location>
        <begin position="332"/>
        <end position="352"/>
    </location>
</feature>
<reference evidence="5" key="1">
    <citation type="submission" date="2020-10" db="EMBL/GenBank/DDBJ databases">
        <authorList>
            <person name="Kikuchi T."/>
        </authorList>
    </citation>
    <scope>NUCLEOTIDE SEQUENCE</scope>
    <source>
        <strain evidence="5">NKZ352</strain>
    </source>
</reference>
<dbReference type="PANTHER" id="PTHR23121:SF10">
    <property type="entry name" value="MAJOR FACILITATOR SUPERFAMILY DOMAIN-CONTAINING PROTEIN 4A"/>
    <property type="match status" value="1"/>
</dbReference>
<comment type="caution">
    <text evidence="5">The sequence shown here is derived from an EMBL/GenBank/DDBJ whole genome shotgun (WGS) entry which is preliminary data.</text>
</comment>
<evidence type="ECO:0000256" key="2">
    <source>
        <dbReference type="ARBA" id="ARBA00022989"/>
    </source>
</evidence>
<dbReference type="PANTHER" id="PTHR23121">
    <property type="entry name" value="SODIUM-DEPENDENT GLUCOSE TRANSPORTER 1"/>
    <property type="match status" value="1"/>
</dbReference>
<feature type="transmembrane region" description="Helical" evidence="4">
    <location>
        <begin position="21"/>
        <end position="41"/>
    </location>
</feature>
<feature type="transmembrane region" description="Helical" evidence="4">
    <location>
        <begin position="389"/>
        <end position="409"/>
    </location>
</feature>
<feature type="transmembrane region" description="Helical" evidence="4">
    <location>
        <begin position="61"/>
        <end position="78"/>
    </location>
</feature>
<feature type="transmembrane region" description="Helical" evidence="4">
    <location>
        <begin position="275"/>
        <end position="299"/>
    </location>
</feature>
<dbReference type="OrthoDB" id="5821018at2759"/>
<evidence type="ECO:0000256" key="4">
    <source>
        <dbReference type="SAM" id="Phobius"/>
    </source>
</evidence>
<keyword evidence="3 4" id="KW-0472">Membrane</keyword>
<evidence type="ECO:0000313" key="6">
    <source>
        <dbReference type="Proteomes" id="UP000835052"/>
    </source>
</evidence>
<dbReference type="AlphaFoldDB" id="A0A8S1HES4"/>
<proteinExistence type="predicted"/>
<evidence type="ECO:0000313" key="5">
    <source>
        <dbReference type="EMBL" id="CAD6194234.1"/>
    </source>
</evidence>
<accession>A0A8S1HES4</accession>
<feature type="transmembrane region" description="Helical" evidence="4">
    <location>
        <begin position="415"/>
        <end position="435"/>
    </location>
</feature>
<name>A0A8S1HES4_9PELO</name>
<evidence type="ECO:0000256" key="3">
    <source>
        <dbReference type="ARBA" id="ARBA00023136"/>
    </source>
</evidence>
<protein>
    <submittedName>
        <fullName evidence="5">Uncharacterized protein</fullName>
    </submittedName>
</protein>
<feature type="transmembrane region" description="Helical" evidence="4">
    <location>
        <begin position="114"/>
        <end position="140"/>
    </location>
</feature>
<evidence type="ECO:0000256" key="1">
    <source>
        <dbReference type="ARBA" id="ARBA00022692"/>
    </source>
</evidence>
<keyword evidence="1 4" id="KW-0812">Transmembrane</keyword>
<feature type="transmembrane region" description="Helical" evidence="4">
    <location>
        <begin position="147"/>
        <end position="166"/>
    </location>
</feature>
<feature type="transmembrane region" description="Helical" evidence="4">
    <location>
        <begin position="358"/>
        <end position="377"/>
    </location>
</feature>
<sequence length="502" mass="55143">MAMKSLFERLSEARSVASQHSTAFFALIWTYGIVGFTNTLVSLGYSHATCLTSISPTQLFASHYIFNASIFVGCLVHSNVTRRLRDPYQVLALSQLLASVSLVGLGLVSRLETYSVMLSLLGMSLGVSLTAATGTFVSIFHEPNFCLNYTLHLVGAVGSVTASMFFQSTPSPQEHCQTASPKFSPSGPHIPSLEKFHLNPSLRIDYIYFSIAVFQIPTAMLLLWAKNIAERAPVPPPPREVDEPASPNRRVQYADIEPPTHRGPSQSIDVACLKLVLLCATIAAAANVLHALFPFVILAQPNSSIIYYQIFSIFQMWGRALAIFCADHMAPYFLLGVSIIGCGVAGCCFVIEQAVIGSILYGFFQAIILPSLVLYLTYNLYLKESSVSLLISGHGAGHIVYPLFLTLASSEQSRFFVAFNLLLVLLLVLLFVAVLNLHAQLERTRGETLLKRTRSIRPLISRLRPNSYRRFVNRRNRAASPLPKIEVTYESTSTTAVPSVAV</sequence>
<keyword evidence="6" id="KW-1185">Reference proteome</keyword>